<keyword evidence="5" id="KW-1133">Transmembrane helix</keyword>
<evidence type="ECO:0000313" key="10">
    <source>
        <dbReference type="Proteomes" id="UP001341840"/>
    </source>
</evidence>
<keyword evidence="6" id="KW-0472">Membrane</keyword>
<keyword evidence="2" id="KW-0433">Leucine-rich repeat</keyword>
<evidence type="ECO:0000256" key="5">
    <source>
        <dbReference type="ARBA" id="ARBA00022989"/>
    </source>
</evidence>
<dbReference type="InterPro" id="IPR001611">
    <property type="entry name" value="Leu-rich_rpt"/>
</dbReference>
<dbReference type="InterPro" id="IPR000719">
    <property type="entry name" value="Prot_kinase_dom"/>
</dbReference>
<dbReference type="InterPro" id="IPR011009">
    <property type="entry name" value="Kinase-like_dom_sf"/>
</dbReference>
<dbReference type="Proteomes" id="UP001341840">
    <property type="component" value="Unassembled WGS sequence"/>
</dbReference>
<keyword evidence="4" id="KW-0677">Repeat</keyword>
<organism evidence="9 10">
    <name type="scientific">Stylosanthes scabra</name>
    <dbReference type="NCBI Taxonomy" id="79078"/>
    <lineage>
        <taxon>Eukaryota</taxon>
        <taxon>Viridiplantae</taxon>
        <taxon>Streptophyta</taxon>
        <taxon>Embryophyta</taxon>
        <taxon>Tracheophyta</taxon>
        <taxon>Spermatophyta</taxon>
        <taxon>Magnoliopsida</taxon>
        <taxon>eudicotyledons</taxon>
        <taxon>Gunneridae</taxon>
        <taxon>Pentapetalae</taxon>
        <taxon>rosids</taxon>
        <taxon>fabids</taxon>
        <taxon>Fabales</taxon>
        <taxon>Fabaceae</taxon>
        <taxon>Papilionoideae</taxon>
        <taxon>50 kb inversion clade</taxon>
        <taxon>dalbergioids sensu lato</taxon>
        <taxon>Dalbergieae</taxon>
        <taxon>Pterocarpus clade</taxon>
        <taxon>Stylosanthes</taxon>
    </lineage>
</organism>
<feature type="signal peptide" evidence="7">
    <location>
        <begin position="1"/>
        <end position="27"/>
    </location>
</feature>
<comment type="subcellular location">
    <subcellularLocation>
        <location evidence="1">Membrane</location>
        <topology evidence="1">Single-pass type I membrane protein</topology>
    </subcellularLocation>
</comment>
<evidence type="ECO:0000256" key="4">
    <source>
        <dbReference type="ARBA" id="ARBA00022737"/>
    </source>
</evidence>
<evidence type="ECO:0000259" key="8">
    <source>
        <dbReference type="PROSITE" id="PS50011"/>
    </source>
</evidence>
<evidence type="ECO:0000256" key="6">
    <source>
        <dbReference type="ARBA" id="ARBA00023136"/>
    </source>
</evidence>
<evidence type="ECO:0000256" key="1">
    <source>
        <dbReference type="ARBA" id="ARBA00004479"/>
    </source>
</evidence>
<dbReference type="InterPro" id="IPR051824">
    <property type="entry name" value="LRR_Rcpt-Like_S/T_Kinase"/>
</dbReference>
<dbReference type="EMBL" id="JASCZI010090662">
    <property type="protein sequence ID" value="MED6144365.1"/>
    <property type="molecule type" value="Genomic_DNA"/>
</dbReference>
<dbReference type="PROSITE" id="PS50011">
    <property type="entry name" value="PROTEIN_KINASE_DOM"/>
    <property type="match status" value="1"/>
</dbReference>
<evidence type="ECO:0000256" key="7">
    <source>
        <dbReference type="SAM" id="SignalP"/>
    </source>
</evidence>
<dbReference type="Pfam" id="PF08263">
    <property type="entry name" value="LRRNT_2"/>
    <property type="match status" value="1"/>
</dbReference>
<keyword evidence="10" id="KW-1185">Reference proteome</keyword>
<dbReference type="PANTHER" id="PTHR48006:SF74">
    <property type="entry name" value="LRR RECEPTOR-LIKE KINASE FAMILY PROTEIN"/>
    <property type="match status" value="1"/>
</dbReference>
<protein>
    <recommendedName>
        <fullName evidence="8">Protein kinase domain-containing protein</fullName>
    </recommendedName>
</protein>
<proteinExistence type="predicted"/>
<dbReference type="InterPro" id="IPR001245">
    <property type="entry name" value="Ser-Thr/Tyr_kinase_cat_dom"/>
</dbReference>
<dbReference type="SUPFAM" id="SSF56112">
    <property type="entry name" value="Protein kinase-like (PK-like)"/>
    <property type="match status" value="1"/>
</dbReference>
<dbReference type="Pfam" id="PF07714">
    <property type="entry name" value="PK_Tyr_Ser-Thr"/>
    <property type="match status" value="1"/>
</dbReference>
<dbReference type="Gene3D" id="3.80.10.10">
    <property type="entry name" value="Ribonuclease Inhibitor"/>
    <property type="match status" value="1"/>
</dbReference>
<sequence length="619" mass="69369">MSPETRMGITVTITILIHIQILLCIHATETDILCLKSIKDSLEDPYNYLASSWNFNNETEGFVCDFVGVRCWHPNENRVLSIDLSNMGLKGQFPRGLDNCTSLTSLDLSSNTLWAHLPSDIHTLLPFAVSIDLSNNKFSGEIPPSLANCTYLNSLKLDHNMFSGGIPGQLSALPRIQKLSFDNNDLSGEVPNLPYGSVVSVSYVNNRGLCGGPLKPCSLDGGGGLIFMNQWFKDGLLVGFASSFSFVLVCISFLSNRYWPKLLKWIKHNYHHNKGVELVKYLCSIITGRKHGIEADQMPGLLSMQLQEKGSQKIALLLERLTSTMKFEELNDATDGFSINNAIGFGKMGIMYKGTLANGWHLAIKKLTDSQRFGRQVLIEIRILGKLRHRNIVPLLGFCVENDERILVYPYFSNGRLSKWLHPLDTEVLILTWPQRIKIALGVARALSWLHHSCNLNLVHLNICSQSILLDKNFEPKLSNFGDAKFLNPNNHESLGMLFYIKDGKKDVYDFGNVIFELVTGKSYEELMESLCNNATLSPNPSSFCKFIIGKGFESEAFMLIKVACECVQPFPEQRPTMFQVYNKMSSIWEEGHELCGDSNNCMPSEAFSATDGDEFVEL</sequence>
<dbReference type="Pfam" id="PF00560">
    <property type="entry name" value="LRR_1"/>
    <property type="match status" value="2"/>
</dbReference>
<keyword evidence="3" id="KW-0812">Transmembrane</keyword>
<dbReference type="InterPro" id="IPR032675">
    <property type="entry name" value="LRR_dom_sf"/>
</dbReference>
<dbReference type="Gene3D" id="3.30.200.20">
    <property type="entry name" value="Phosphorylase Kinase, domain 1"/>
    <property type="match status" value="1"/>
</dbReference>
<dbReference type="PANTHER" id="PTHR48006">
    <property type="entry name" value="LEUCINE-RICH REPEAT-CONTAINING PROTEIN DDB_G0281931-RELATED"/>
    <property type="match status" value="1"/>
</dbReference>
<name>A0ABU6T7Q8_9FABA</name>
<dbReference type="InterPro" id="IPR013210">
    <property type="entry name" value="LRR_N_plant-typ"/>
</dbReference>
<comment type="caution">
    <text evidence="9">The sequence shown here is derived from an EMBL/GenBank/DDBJ whole genome shotgun (WGS) entry which is preliminary data.</text>
</comment>
<feature type="domain" description="Protein kinase" evidence="8">
    <location>
        <begin position="337"/>
        <end position="596"/>
    </location>
</feature>
<evidence type="ECO:0000256" key="3">
    <source>
        <dbReference type="ARBA" id="ARBA00022692"/>
    </source>
</evidence>
<accession>A0ABU6T7Q8</accession>
<dbReference type="Gene3D" id="1.10.510.10">
    <property type="entry name" value="Transferase(Phosphotransferase) domain 1"/>
    <property type="match status" value="1"/>
</dbReference>
<dbReference type="SUPFAM" id="SSF52058">
    <property type="entry name" value="L domain-like"/>
    <property type="match status" value="1"/>
</dbReference>
<evidence type="ECO:0000256" key="2">
    <source>
        <dbReference type="ARBA" id="ARBA00022614"/>
    </source>
</evidence>
<evidence type="ECO:0000313" key="9">
    <source>
        <dbReference type="EMBL" id="MED6144365.1"/>
    </source>
</evidence>
<keyword evidence="7" id="KW-0732">Signal</keyword>
<feature type="chain" id="PRO_5045254621" description="Protein kinase domain-containing protein" evidence="7">
    <location>
        <begin position="28"/>
        <end position="619"/>
    </location>
</feature>
<reference evidence="9 10" key="1">
    <citation type="journal article" date="2023" name="Plants (Basel)">
        <title>Bridging the Gap: Combining Genomics and Transcriptomics Approaches to Understand Stylosanthes scabra, an Orphan Legume from the Brazilian Caatinga.</title>
        <authorList>
            <person name="Ferreira-Neto J.R.C."/>
            <person name="da Silva M.D."/>
            <person name="Binneck E."/>
            <person name="de Melo N.F."/>
            <person name="da Silva R.H."/>
            <person name="de Melo A.L.T.M."/>
            <person name="Pandolfi V."/>
            <person name="Bustamante F.O."/>
            <person name="Brasileiro-Vidal A.C."/>
            <person name="Benko-Iseppon A.M."/>
        </authorList>
    </citation>
    <scope>NUCLEOTIDE SEQUENCE [LARGE SCALE GENOMIC DNA]</scope>
    <source>
        <tissue evidence="9">Leaves</tissue>
    </source>
</reference>
<gene>
    <name evidence="9" type="ORF">PIB30_015148</name>
</gene>